<reference evidence="1 2" key="1">
    <citation type="journal article" date="2015" name="Int. J. Syst. Evol. Microbiol.">
        <title>Youhaiella tibetensis gen. nov., sp. nov., isolated from subsurface sediment.</title>
        <authorList>
            <person name="Wang Y.X."/>
            <person name="Huang F.Q."/>
            <person name="Nogi Y."/>
            <person name="Pang S.J."/>
            <person name="Wang P.K."/>
            <person name="Lv J."/>
        </authorList>
    </citation>
    <scope>NUCLEOTIDE SEQUENCE [LARGE SCALE GENOMIC DNA]</scope>
    <source>
        <strain evidence="2">fig4</strain>
    </source>
</reference>
<dbReference type="OrthoDB" id="7941698at2"/>
<keyword evidence="2" id="KW-1185">Reference proteome</keyword>
<gene>
    <name evidence="1" type="ORF">FNA67_18890</name>
</gene>
<dbReference type="AlphaFoldDB" id="A0A5B9DUH4"/>
<sequence length="562" mass="57767">MPIAAQLPVPSALPSLLRAGEAARPLPGATLDGRSLGQNQDGQTLVAVGRQVLTLDLSERPPAGATVKLAFDGNGKLVPADTEPGSPVPLPAATKAALQATLLANAGKSLIAQALASNADGTTRVAIANLVVDLELPSQPMPGTMLKFAVDAGGAGLRLLPNSSASQPATLNLPVAVSPQSQAAFKALALQPGQRVQAQVLGNLPSGETEIVVANQKLVVTLPQRINPGAMLDLEVQSEGATTRLTLTALAPAAANAKPATSTPLQALLAAVSEAALADQDNLAPALATLNRLLPRLNEMPANVAKAAQALLNAQLALDGELGGAELREAIARSGVFPSQTGANGPDLKSALLGLRSALLAWLGPEALGPGGARRTMPPARGAIPRAQASPLPADDDAMPLRDLAKALLGEANSALHRLRLFQLAALPETHSANGGEKPAQVMVELPLRLGQELCMAQFQVGRDGHAPEGGDPARRGWQMRFAVNFSVIGEVGAQIGLWGHKVNVSIWAERVATARALEAMLPEVVEALAAKGIEAVSVRCRQGIPKSTRPQPAGLYVDATR</sequence>
<dbReference type="Proteomes" id="UP000321062">
    <property type="component" value="Chromosome"/>
</dbReference>
<dbReference type="Pfam" id="PF02120">
    <property type="entry name" value="Flg_hook"/>
    <property type="match status" value="1"/>
</dbReference>
<evidence type="ECO:0000313" key="1">
    <source>
        <dbReference type="EMBL" id="QEE22108.1"/>
    </source>
</evidence>
<protein>
    <submittedName>
        <fullName evidence="1">Flagellar hook-length control protein FliK</fullName>
    </submittedName>
</protein>
<dbReference type="RefSeq" id="WP_147657594.1">
    <property type="nucleotide sequence ID" value="NZ_BMFM01000002.1"/>
</dbReference>
<evidence type="ECO:0000313" key="2">
    <source>
        <dbReference type="Proteomes" id="UP000321062"/>
    </source>
</evidence>
<dbReference type="EMBL" id="CP041690">
    <property type="protein sequence ID" value="QEE22108.1"/>
    <property type="molecule type" value="Genomic_DNA"/>
</dbReference>
<dbReference type="InterPro" id="IPR021136">
    <property type="entry name" value="Flagellar_hook_control-like_C"/>
</dbReference>
<dbReference type="KEGG" id="yti:FNA67_18890"/>
<name>A0A5B9DUH4_9HYPH</name>
<keyword evidence="1" id="KW-0966">Cell projection</keyword>
<organism evidence="1 2">
    <name type="scientific">Paradevosia tibetensis</name>
    <dbReference type="NCBI Taxonomy" id="1447062"/>
    <lineage>
        <taxon>Bacteria</taxon>
        <taxon>Pseudomonadati</taxon>
        <taxon>Pseudomonadota</taxon>
        <taxon>Alphaproteobacteria</taxon>
        <taxon>Hyphomicrobiales</taxon>
        <taxon>Devosiaceae</taxon>
        <taxon>Paradevosia</taxon>
    </lineage>
</organism>
<keyword evidence="1" id="KW-0969">Cilium</keyword>
<proteinExistence type="predicted"/>
<keyword evidence="1" id="KW-0282">Flagellum</keyword>
<accession>A0A5B9DUH4</accession>